<keyword evidence="8" id="KW-1185">Reference proteome</keyword>
<sequence>MLSSLTSKLKSFLFQTNDQSEIVVRDKKRKRILENSEFPDGDIASSAKRTRIAAAEVLHESQTHERSNTILTINVVKKMSDWVHGKVPSSSFYFWRKENQSKPNPEGEQSKQVKLTRTEQKSGYDLNTDVVKTQQTSTHNGQAGAVTSSQVQTACRPTYRRQDNSQKKSTGTKTVDVSNASATVSRGTQSDANLQQSILHRPRHDFRFTASETVRLDERERYRQLLQQFTSVPLESKKPDTGPSWERKGKGINVPALPKFYFKSNASILGNNYVQDVDHSFRRHEVSIPRQKVVASQFIKLKGNGLGPPQSERTVIDLTEDSVLEIIPAENIAIKTSEVTPRYLSKTESRTKDSSRVESPRTFQESQLCSEEWLKELKSKYAESARERQRKIAEEEIKLKVFAERRQARDENLEKQIRERLQLTELMKPAVEEPVIEVEEEEEEDKQKVEEFPELTPEMEKKINYALRRQPAGEILVEAFRLQLTRNDFATLSGLSWLNDEIINFYMNMLIERGELDNYPKVYAFNTFFYPKIMSAGYSAVRRWTKSTDIFSKDFLVIPVHLGMHWCLCVVDFKKKNILYYDSMGGNNYQCLEAIKKYLCDEMMDKKKQKFDLSGWKTEIVKDIPQQMNGSDCGMFACKYAEYITRRAPITFTQEHMPYFRRRMVYEILTKKLL</sequence>
<reference evidence="7 8" key="1">
    <citation type="submission" date="2024-11" db="EMBL/GenBank/DDBJ databases">
        <title>Chromosome-level genome assembly of the freshwater bivalve Anodonta woodiana.</title>
        <authorList>
            <person name="Chen X."/>
        </authorList>
    </citation>
    <scope>NUCLEOTIDE SEQUENCE [LARGE SCALE GENOMIC DNA]</scope>
    <source>
        <strain evidence="7">MN2024</strain>
        <tissue evidence="7">Gills</tissue>
    </source>
</reference>
<dbReference type="PANTHER" id="PTHR12606:SF141">
    <property type="entry name" value="GH15225P-RELATED"/>
    <property type="match status" value="1"/>
</dbReference>
<name>A0ABD3T4S3_SINWO</name>
<evidence type="ECO:0000313" key="7">
    <source>
        <dbReference type="EMBL" id="KAL3831902.1"/>
    </source>
</evidence>
<dbReference type="SUPFAM" id="SSF54001">
    <property type="entry name" value="Cysteine proteinases"/>
    <property type="match status" value="1"/>
</dbReference>
<evidence type="ECO:0000313" key="8">
    <source>
        <dbReference type="Proteomes" id="UP001634394"/>
    </source>
</evidence>
<feature type="domain" description="Ubiquitin-like protease family profile" evidence="6">
    <location>
        <begin position="482"/>
        <end position="644"/>
    </location>
</feature>
<evidence type="ECO:0000256" key="1">
    <source>
        <dbReference type="ARBA" id="ARBA00005234"/>
    </source>
</evidence>
<dbReference type="Pfam" id="PF02902">
    <property type="entry name" value="Peptidase_C48"/>
    <property type="match status" value="1"/>
</dbReference>
<evidence type="ECO:0000256" key="5">
    <source>
        <dbReference type="SAM" id="MobiDB-lite"/>
    </source>
</evidence>
<keyword evidence="2" id="KW-0645">Protease</keyword>
<dbReference type="InterPro" id="IPR003653">
    <property type="entry name" value="Peptidase_C48_C"/>
</dbReference>
<dbReference type="GO" id="GO:0006508">
    <property type="term" value="P:proteolysis"/>
    <property type="evidence" value="ECO:0007669"/>
    <property type="project" value="UniProtKB-KW"/>
</dbReference>
<dbReference type="Gene3D" id="3.40.395.10">
    <property type="entry name" value="Adenoviral Proteinase, Chain A"/>
    <property type="match status" value="1"/>
</dbReference>
<comment type="caution">
    <text evidence="7">The sequence shown here is derived from an EMBL/GenBank/DDBJ whole genome shotgun (WGS) entry which is preliminary data.</text>
</comment>
<dbReference type="EMBL" id="JBJQND010000019">
    <property type="protein sequence ID" value="KAL3831902.1"/>
    <property type="molecule type" value="Genomic_DNA"/>
</dbReference>
<organism evidence="7 8">
    <name type="scientific">Sinanodonta woodiana</name>
    <name type="common">Chinese pond mussel</name>
    <name type="synonym">Anodonta woodiana</name>
    <dbReference type="NCBI Taxonomy" id="1069815"/>
    <lineage>
        <taxon>Eukaryota</taxon>
        <taxon>Metazoa</taxon>
        <taxon>Spiralia</taxon>
        <taxon>Lophotrochozoa</taxon>
        <taxon>Mollusca</taxon>
        <taxon>Bivalvia</taxon>
        <taxon>Autobranchia</taxon>
        <taxon>Heteroconchia</taxon>
        <taxon>Palaeoheterodonta</taxon>
        <taxon>Unionida</taxon>
        <taxon>Unionoidea</taxon>
        <taxon>Unionidae</taxon>
        <taxon>Unioninae</taxon>
        <taxon>Sinanodonta</taxon>
    </lineage>
</organism>
<evidence type="ECO:0000256" key="4">
    <source>
        <dbReference type="ARBA" id="ARBA00022807"/>
    </source>
</evidence>
<proteinExistence type="inferred from homology"/>
<keyword evidence="3" id="KW-0378">Hydrolase</keyword>
<feature type="compositionally biased region" description="Polar residues" evidence="5">
    <location>
        <begin position="167"/>
        <end position="190"/>
    </location>
</feature>
<protein>
    <recommendedName>
        <fullName evidence="6">Ubiquitin-like protease family profile domain-containing protein</fullName>
    </recommendedName>
</protein>
<dbReference type="Proteomes" id="UP001634394">
    <property type="component" value="Unassembled WGS sequence"/>
</dbReference>
<dbReference type="GO" id="GO:0080090">
    <property type="term" value="P:regulation of primary metabolic process"/>
    <property type="evidence" value="ECO:0007669"/>
    <property type="project" value="UniProtKB-ARBA"/>
</dbReference>
<dbReference type="PANTHER" id="PTHR12606">
    <property type="entry name" value="SENTRIN/SUMO-SPECIFIC PROTEASE"/>
    <property type="match status" value="1"/>
</dbReference>
<evidence type="ECO:0000256" key="2">
    <source>
        <dbReference type="ARBA" id="ARBA00022670"/>
    </source>
</evidence>
<evidence type="ECO:0000256" key="3">
    <source>
        <dbReference type="ARBA" id="ARBA00022801"/>
    </source>
</evidence>
<dbReference type="PROSITE" id="PS50600">
    <property type="entry name" value="ULP_PROTEASE"/>
    <property type="match status" value="1"/>
</dbReference>
<gene>
    <name evidence="7" type="ORF">ACJMK2_023596</name>
</gene>
<dbReference type="GO" id="GO:0060255">
    <property type="term" value="P:regulation of macromolecule metabolic process"/>
    <property type="evidence" value="ECO:0007669"/>
    <property type="project" value="UniProtKB-ARBA"/>
</dbReference>
<evidence type="ECO:0000259" key="6">
    <source>
        <dbReference type="PROSITE" id="PS50600"/>
    </source>
</evidence>
<dbReference type="InterPro" id="IPR038765">
    <property type="entry name" value="Papain-like_cys_pep_sf"/>
</dbReference>
<feature type="compositionally biased region" description="Basic and acidic residues" evidence="5">
    <location>
        <begin position="108"/>
        <end position="122"/>
    </location>
</feature>
<feature type="compositionally biased region" description="Polar residues" evidence="5">
    <location>
        <begin position="130"/>
        <end position="155"/>
    </location>
</feature>
<feature type="region of interest" description="Disordered" evidence="5">
    <location>
        <begin position="98"/>
        <end position="190"/>
    </location>
</feature>
<comment type="similarity">
    <text evidence="1">Belongs to the peptidase C48 family.</text>
</comment>
<keyword evidence="4" id="KW-0788">Thiol protease</keyword>
<dbReference type="FunFam" id="3.40.395.10:FF:000001">
    <property type="entry name" value="Sentrin-specific protease 1"/>
    <property type="match status" value="1"/>
</dbReference>
<dbReference type="GO" id="GO:0008234">
    <property type="term" value="F:cysteine-type peptidase activity"/>
    <property type="evidence" value="ECO:0007669"/>
    <property type="project" value="UniProtKB-KW"/>
</dbReference>
<dbReference type="AlphaFoldDB" id="A0ABD3T4S3"/>
<accession>A0ABD3T4S3</accession>